<dbReference type="Proteomes" id="UP001642487">
    <property type="component" value="Chromosome 6"/>
</dbReference>
<evidence type="ECO:0000313" key="3">
    <source>
        <dbReference type="Proteomes" id="UP001642487"/>
    </source>
</evidence>
<name>A0ABP0YUN8_9ROSI</name>
<feature type="compositionally biased region" description="Polar residues" evidence="1">
    <location>
        <begin position="535"/>
        <end position="546"/>
    </location>
</feature>
<dbReference type="InterPro" id="IPR006886">
    <property type="entry name" value="RNA_pol_III_Rpc5"/>
</dbReference>
<feature type="compositionally biased region" description="Basic and acidic residues" evidence="1">
    <location>
        <begin position="249"/>
        <end position="262"/>
    </location>
</feature>
<evidence type="ECO:0000256" key="1">
    <source>
        <dbReference type="SAM" id="MobiDB-lite"/>
    </source>
</evidence>
<protein>
    <recommendedName>
        <fullName evidence="4">DNA-directed RNA polymerase III subunit RPC5</fullName>
    </recommendedName>
</protein>
<feature type="compositionally biased region" description="Acidic residues" evidence="1">
    <location>
        <begin position="100"/>
        <end position="114"/>
    </location>
</feature>
<organism evidence="2 3">
    <name type="scientific">Citrullus colocynthis</name>
    <name type="common">colocynth</name>
    <dbReference type="NCBI Taxonomy" id="252529"/>
    <lineage>
        <taxon>Eukaryota</taxon>
        <taxon>Viridiplantae</taxon>
        <taxon>Streptophyta</taxon>
        <taxon>Embryophyta</taxon>
        <taxon>Tracheophyta</taxon>
        <taxon>Spermatophyta</taxon>
        <taxon>Magnoliopsida</taxon>
        <taxon>eudicotyledons</taxon>
        <taxon>Gunneridae</taxon>
        <taxon>Pentapetalae</taxon>
        <taxon>rosids</taxon>
        <taxon>fabids</taxon>
        <taxon>Cucurbitales</taxon>
        <taxon>Cucurbitaceae</taxon>
        <taxon>Benincaseae</taxon>
        <taxon>Citrullus</taxon>
    </lineage>
</organism>
<dbReference type="Pfam" id="PF04801">
    <property type="entry name" value="RPC5"/>
    <property type="match status" value="1"/>
</dbReference>
<feature type="region of interest" description="Disordered" evidence="1">
    <location>
        <begin position="515"/>
        <end position="550"/>
    </location>
</feature>
<gene>
    <name evidence="2" type="ORF">CITCOLO1_LOCUS16474</name>
</gene>
<evidence type="ECO:0008006" key="4">
    <source>
        <dbReference type="Google" id="ProtNLM"/>
    </source>
</evidence>
<feature type="compositionally biased region" description="Basic and acidic residues" evidence="1">
    <location>
        <begin position="57"/>
        <end position="81"/>
    </location>
</feature>
<feature type="region of interest" description="Disordered" evidence="1">
    <location>
        <begin position="1"/>
        <end position="114"/>
    </location>
</feature>
<dbReference type="PANTHER" id="PTHR12069">
    <property type="entry name" value="DNA-DIRECTED RNA POLYMERASES III 80 KDA POLYPEPTIDE RNA POLYMERASE III SUBUNIT 5"/>
    <property type="match status" value="1"/>
</dbReference>
<evidence type="ECO:0000313" key="2">
    <source>
        <dbReference type="EMBL" id="CAK9324243.1"/>
    </source>
</evidence>
<feature type="region of interest" description="Disordered" evidence="1">
    <location>
        <begin position="236"/>
        <end position="285"/>
    </location>
</feature>
<accession>A0ABP0YUN8</accession>
<dbReference type="PANTHER" id="PTHR12069:SF0">
    <property type="entry name" value="DNA-DIRECTED RNA POLYMERASE III SUBUNIT RPC5"/>
    <property type="match status" value="1"/>
</dbReference>
<proteinExistence type="predicted"/>
<reference evidence="2 3" key="1">
    <citation type="submission" date="2024-03" db="EMBL/GenBank/DDBJ databases">
        <authorList>
            <person name="Gkanogiannis A."/>
            <person name="Becerra Lopez-Lavalle L."/>
        </authorList>
    </citation>
    <scope>NUCLEOTIDE SEQUENCE [LARGE SCALE GENOMIC DNA]</scope>
</reference>
<sequence length="739" mass="82677">MDLDDLDEQSQVPSRTSRFAPKASKFKPKPKSEVVPKPEPQQPPTKSEPQPPVSKPEVAEPDSRIGEKKEEGEEVEVKPKVEPSLPNGVAKMDVETKSEVEEETMVDDDPMEEDASEDMVVREIDVLFTPSADINTKLYVLQYPLRPRWRPYEFDGRCDEVRVKPGTGEVEVDLNVDIESNNYDSKADDSLQMKKQTLTSSWQPPLATSYAVGLLMGNKLHLNPVHAVVQLRPSFEHLNSGGPKRKNNVRADPDVKSEEHVDVNSAGASRKQKKQTGPSTELKTGDEESWIPLKYYGLESDLSTRHLRSMVAPTTSPMQFSMSPHDYMDSLCPSTSKISNKPKGPSKRYLLSLSLEERIKKLLTEGPPVQRFSALKHYAPDYGAEEFIEALQQYAQSVQGLWVPKSSVLLPQDGSGCYARDFVLSLFSKNPVVSSSQINVPKSLRDKVKHFLNLFGVERPAFKDWKFKEKTDHSFLSNYVDIVQKQEEVWRSVEKRITDAFRGSMKSVSHANTATGKAGMVPKPEKQVGNDKATTKSSNAALNRKSTMSDETREALPKALQKLFQNHKVCSFQLICQGLRDLAVSQSTLPKADARMAVAAAYGVDAPPDELKKIISQVATEIHGLYVLTSSPEHPEYDPLRKVVIQLLRGRGPKAVLKKADVLEASKRELGRVINSNEYSKVMNEICVSHGSSWALKSDKLNAISSGLHRLIHIQILTPCTIFQRREPSRKRFGRLNTL</sequence>
<keyword evidence="3" id="KW-1185">Reference proteome</keyword>
<dbReference type="EMBL" id="OZ021740">
    <property type="protein sequence ID" value="CAK9324243.1"/>
    <property type="molecule type" value="Genomic_DNA"/>
</dbReference>